<reference evidence="5 6" key="1">
    <citation type="submission" date="2020-12" db="EMBL/GenBank/DDBJ databases">
        <title>Concerted genomic and epigenomic changes stabilize Arabidopsis allopolyploids.</title>
        <authorList>
            <person name="Chen Z."/>
        </authorList>
    </citation>
    <scope>NUCLEOTIDE SEQUENCE [LARGE SCALE GENOMIC DNA]</scope>
    <source>
        <strain evidence="5">Allo738</strain>
        <tissue evidence="5">Leaf</tissue>
    </source>
</reference>
<dbReference type="Pfam" id="PF07727">
    <property type="entry name" value="RVT_2"/>
    <property type="match status" value="1"/>
</dbReference>
<keyword evidence="1" id="KW-0479">Metal-binding</keyword>
<dbReference type="InterPro" id="IPR005162">
    <property type="entry name" value="Retrotrans_gag_dom"/>
</dbReference>
<gene>
    <name evidence="5" type="ORF">ISN45_Aa04g004840</name>
</gene>
<dbReference type="Proteomes" id="UP000694240">
    <property type="component" value="Chromosome 9"/>
</dbReference>
<feature type="compositionally biased region" description="Low complexity" evidence="2">
    <location>
        <begin position="14"/>
        <end position="23"/>
    </location>
</feature>
<feature type="domain" description="Integrase catalytic" evidence="4">
    <location>
        <begin position="573"/>
        <end position="745"/>
    </location>
</feature>
<feature type="compositionally biased region" description="Polar residues" evidence="2">
    <location>
        <begin position="40"/>
        <end position="61"/>
    </location>
</feature>
<dbReference type="SMART" id="SM00184">
    <property type="entry name" value="RING"/>
    <property type="match status" value="1"/>
</dbReference>
<dbReference type="PANTHER" id="PTHR11439">
    <property type="entry name" value="GAG-POL-RELATED RETROTRANSPOSON"/>
    <property type="match status" value="1"/>
</dbReference>
<feature type="region of interest" description="Disordered" evidence="2">
    <location>
        <begin position="1"/>
        <end position="78"/>
    </location>
</feature>
<feature type="domain" description="RING-type" evidence="3">
    <location>
        <begin position="1545"/>
        <end position="1588"/>
    </location>
</feature>
<evidence type="ECO:0000313" key="5">
    <source>
        <dbReference type="EMBL" id="KAG7567629.1"/>
    </source>
</evidence>
<dbReference type="Pfam" id="PF03732">
    <property type="entry name" value="Retrotrans_gag"/>
    <property type="match status" value="1"/>
</dbReference>
<keyword evidence="6" id="KW-1185">Reference proteome</keyword>
<evidence type="ECO:0000313" key="6">
    <source>
        <dbReference type="Proteomes" id="UP000694240"/>
    </source>
</evidence>
<dbReference type="PANTHER" id="PTHR11439:SF498">
    <property type="entry name" value="DNAK FAMILY PROTEIN"/>
    <property type="match status" value="1"/>
</dbReference>
<proteinExistence type="predicted"/>
<dbReference type="Pfam" id="PF13639">
    <property type="entry name" value="zf-RING_2"/>
    <property type="match status" value="1"/>
</dbReference>
<dbReference type="Pfam" id="PF13976">
    <property type="entry name" value="gag_pre-integrs"/>
    <property type="match status" value="1"/>
</dbReference>
<accession>A0A8T2A5C3</accession>
<name>A0A8T2A5C3_9BRAS</name>
<dbReference type="PROSITE" id="PS50089">
    <property type="entry name" value="ZF_RING_2"/>
    <property type="match status" value="1"/>
</dbReference>
<evidence type="ECO:0000259" key="3">
    <source>
        <dbReference type="PROSITE" id="PS50089"/>
    </source>
</evidence>
<comment type="caution">
    <text evidence="5">The sequence shown here is derived from an EMBL/GenBank/DDBJ whole genome shotgun (WGS) entry which is preliminary data.</text>
</comment>
<dbReference type="InterPro" id="IPR001584">
    <property type="entry name" value="Integrase_cat-core"/>
</dbReference>
<dbReference type="EMBL" id="JAEFBK010000009">
    <property type="protein sequence ID" value="KAG7567629.1"/>
    <property type="molecule type" value="Genomic_DNA"/>
</dbReference>
<sequence length="1593" mass="179019">MVTVARAQRKSTRSKSGTSSATRKPSRSTGVVDSPPNSPPVTRSNVSGASRAQTTSESPDPTHSPFFMHSADHPDGTLTRPVETDLNFRLWSRCNSMVKSWLLNSVSPQIYRSILRMNDASDIWRDLHSRFNLTNLPRTYNLTQEIQDLRQGTLSLSEYYTRLKTLWDQLDSTEALDEPCTCGKATRLLQKAERAKIVKFLAGLNESYAIVRRQIIAKKVLPSLAEVYNILDQDNSQQGFSNVVAPPTVFQVSENANSTGMDPTIYYVQNGPNKGRPICSFCNRVGHIAERCYKKHGFPPGFTPKGKTGDKFQKPKPLAANVALTTTESVDTHSSLENMVGSMNKEQLQQFIAMFSSQLQNSSPSNSAVASSSQSENIGISFSPSTYSFIGILTVARHTLDSKTWVIDSGATHHVSHDRSLFSTLDTSVLSSVNLPTGPTVKISGVGTLRLNSHILLHNVLFIPEFRLNLISISSLTDDVGSRVIFDKTTCEIQDPIKARKLGQGRRIGNLYVLDLEESISVNAVVDISMWHRRLGHASLQRLDVISDSLGTTRHKNKGSDYCHVCHLAKQRKLSFPSQNKVCNEIFDMLHIDIWGPFSVETVDGFKYFLTIVDDHSRATWIYLLRTKSEVLTVFPGFIEQVENQYKIKVKAVRSDNAPELRFTSYYQQKGIASFHSCPETPEQNSVVERKHQHILNVARALMFQSQVPISLWGDCVLTAVFLINRTPSQLLSNKTPYEILTGSAPQYEQLRTFGCLCYSSTSPKQRHKLQPRSRACLFLGYPSGYKGYKLMDLESNTVFISRNVIFHEEIFPLVKNPRSESSLEFFTPMVPVSSGTHHSPLSSLPSQISDLPPQISSQRVRKPPAHLIDYDCNIIQSNHKYPISSTLSYSKISPSHMCYINNITKIPIPTTYAEAQDTKEWCEAVDAEIGAMESTNTWEITTLPPGKKAVGCKWVFTLKFLADGSLERYKARLVAKGYTQKEGLDYTDTFSPVAKMTTIKLLLKVSASKKWFLKQLDVSNAFLNGELEEEIFMKLPEGYAARKGMQLPSNAVCRLKRSIYGLKQASRQWFKKFSASLLSLGFKKTHGDHTLFLKEYEGEFVIVLVYVDDIVIASTSENAATQLTDDLKLRFKLRDLGDLKYFLGLEVARTTAGISLCQRKYALELLQSTGMTNCKPVSVPMIPNVKMMKEDGDLLEDKEQYRRIVGKLMYLTITRPDITFAVNKLCQFSSAPRTTHLAGAYRVLQYIKGTVGQGLFYSASPDLTLKGFADSDWASCSDSRRSTTGFSMFVGDSLISWRSKKQHTVSRSSAEAEYRALALATCEIVWLYTLLTSLKTSPTVPILFSDSTAAIYIATNPVFHERTKHIEIDCHTVRERLDNGELKLLHIMETTSLDVDVNVTALFFTPSSGFLNELIIIRPRKVEEFLIDDNDDSVTSLGSYPDSPFSDPLIYLKFQSFEPNYLYQLVHTQLHDHVLSKQISDEIVVKAQELRSDQSSDHLPLQPLFMGVSVRFTRKVFKVVSCNCAPSTTDLVDTETEEEETETCAICLEDMLESGSIYHMHNCSHLFHQGCVNEWLNRQHNSCPLCRQPIYQ</sequence>
<dbReference type="Pfam" id="PF00665">
    <property type="entry name" value="rve"/>
    <property type="match status" value="1"/>
</dbReference>
<evidence type="ECO:0000256" key="2">
    <source>
        <dbReference type="SAM" id="MobiDB-lite"/>
    </source>
</evidence>
<protein>
    <submittedName>
        <fullName evidence="5">Zinc finger RING-type</fullName>
    </submittedName>
</protein>
<dbReference type="InterPro" id="IPR057670">
    <property type="entry name" value="SH3_retrovirus"/>
</dbReference>
<dbReference type="CDD" id="cd16448">
    <property type="entry name" value="RING-H2"/>
    <property type="match status" value="1"/>
</dbReference>
<organism evidence="5 6">
    <name type="scientific">Arabidopsis thaliana x Arabidopsis arenosa</name>
    <dbReference type="NCBI Taxonomy" id="1240361"/>
    <lineage>
        <taxon>Eukaryota</taxon>
        <taxon>Viridiplantae</taxon>
        <taxon>Streptophyta</taxon>
        <taxon>Embryophyta</taxon>
        <taxon>Tracheophyta</taxon>
        <taxon>Spermatophyta</taxon>
        <taxon>Magnoliopsida</taxon>
        <taxon>eudicotyledons</taxon>
        <taxon>Gunneridae</taxon>
        <taxon>Pentapetalae</taxon>
        <taxon>rosids</taxon>
        <taxon>malvids</taxon>
        <taxon>Brassicales</taxon>
        <taxon>Brassicaceae</taxon>
        <taxon>Camelineae</taxon>
        <taxon>Arabidopsis</taxon>
    </lineage>
</organism>
<dbReference type="InterPro" id="IPR025724">
    <property type="entry name" value="GAG-pre-integrase_dom"/>
</dbReference>
<dbReference type="InterPro" id="IPR054722">
    <property type="entry name" value="PolX-like_BBD"/>
</dbReference>
<dbReference type="Pfam" id="PF25597">
    <property type="entry name" value="SH3_retrovirus"/>
    <property type="match status" value="1"/>
</dbReference>
<dbReference type="InterPro" id="IPR013103">
    <property type="entry name" value="RVT_2"/>
</dbReference>
<evidence type="ECO:0000256" key="1">
    <source>
        <dbReference type="PROSITE-ProRule" id="PRU00175"/>
    </source>
</evidence>
<dbReference type="CDD" id="cd09272">
    <property type="entry name" value="RNase_HI_RT_Ty1"/>
    <property type="match status" value="1"/>
</dbReference>
<dbReference type="InterPro" id="IPR001841">
    <property type="entry name" value="Znf_RING"/>
</dbReference>
<dbReference type="GO" id="GO:0008270">
    <property type="term" value="F:zinc ion binding"/>
    <property type="evidence" value="ECO:0007669"/>
    <property type="project" value="UniProtKB-KW"/>
</dbReference>
<keyword evidence="1" id="KW-0863">Zinc-finger</keyword>
<keyword evidence="1" id="KW-0862">Zinc</keyword>
<dbReference type="PROSITE" id="PS50994">
    <property type="entry name" value="INTEGRASE"/>
    <property type="match status" value="1"/>
</dbReference>
<dbReference type="GO" id="GO:0015074">
    <property type="term" value="P:DNA integration"/>
    <property type="evidence" value="ECO:0007669"/>
    <property type="project" value="InterPro"/>
</dbReference>
<evidence type="ECO:0000259" key="4">
    <source>
        <dbReference type="PROSITE" id="PS50994"/>
    </source>
</evidence>
<dbReference type="Pfam" id="PF22936">
    <property type="entry name" value="Pol_BBD"/>
    <property type="match status" value="1"/>
</dbReference>